<proteinExistence type="predicted"/>
<feature type="compositionally biased region" description="Pro residues" evidence="1">
    <location>
        <begin position="52"/>
        <end position="70"/>
    </location>
</feature>
<evidence type="ECO:0000313" key="3">
    <source>
        <dbReference type="Proteomes" id="UP000030747"/>
    </source>
</evidence>
<accession>U6KYW8</accession>
<dbReference type="EMBL" id="HG675238">
    <property type="protein sequence ID" value="CDJ40700.1"/>
    <property type="molecule type" value="Genomic_DNA"/>
</dbReference>
<sequence>MADSAALGAPTGIFLGDPEPAGAPPEQLKGVFQYPPLWGPLSGLEWAGWGPPRGPQGGPPEGPLGGPPRGAPQLQSYPVSCGALGALLGGPWRAGETVEFLGADAEAPRQALLTALCSLLLGAPLAAALFASIQGAPLFPRLLGALKTHPSITCLPLN</sequence>
<dbReference type="OrthoDB" id="10639609at2759"/>
<name>U6KYW8_EIMTE</name>
<dbReference type="Proteomes" id="UP000030747">
    <property type="component" value="Unassembled WGS sequence"/>
</dbReference>
<dbReference type="VEuPathDB" id="ToxoDB:ETH2_0743900"/>
<organism evidence="2 3">
    <name type="scientific">Eimeria tenella</name>
    <name type="common">Coccidian parasite</name>
    <dbReference type="NCBI Taxonomy" id="5802"/>
    <lineage>
        <taxon>Eukaryota</taxon>
        <taxon>Sar</taxon>
        <taxon>Alveolata</taxon>
        <taxon>Apicomplexa</taxon>
        <taxon>Conoidasida</taxon>
        <taxon>Coccidia</taxon>
        <taxon>Eucoccidiorida</taxon>
        <taxon>Eimeriorina</taxon>
        <taxon>Eimeriidae</taxon>
        <taxon>Eimeria</taxon>
    </lineage>
</organism>
<protein>
    <submittedName>
        <fullName evidence="2">Uncharacterized protein</fullName>
    </submittedName>
</protein>
<dbReference type="VEuPathDB" id="ToxoDB:ETH_00036615"/>
<feature type="region of interest" description="Disordered" evidence="1">
    <location>
        <begin position="1"/>
        <end position="25"/>
    </location>
</feature>
<evidence type="ECO:0000313" key="2">
    <source>
        <dbReference type="EMBL" id="CDJ40700.1"/>
    </source>
</evidence>
<reference evidence="2" key="2">
    <citation type="submission" date="2013-10" db="EMBL/GenBank/DDBJ databases">
        <authorList>
            <person name="Aslett M."/>
        </authorList>
    </citation>
    <scope>NUCLEOTIDE SEQUENCE [LARGE SCALE GENOMIC DNA]</scope>
    <source>
        <strain evidence="2">Houghton</strain>
    </source>
</reference>
<dbReference type="RefSeq" id="XP_013231450.1">
    <property type="nucleotide sequence ID" value="XM_013375996.1"/>
</dbReference>
<evidence type="ECO:0000256" key="1">
    <source>
        <dbReference type="SAM" id="MobiDB-lite"/>
    </source>
</evidence>
<feature type="non-terminal residue" evidence="2">
    <location>
        <position position="158"/>
    </location>
</feature>
<feature type="region of interest" description="Disordered" evidence="1">
    <location>
        <begin position="45"/>
        <end position="73"/>
    </location>
</feature>
<dbReference type="AlphaFoldDB" id="U6KYW8"/>
<reference evidence="2" key="1">
    <citation type="submission" date="2013-10" db="EMBL/GenBank/DDBJ databases">
        <title>Genomic analysis of the causative agents of coccidiosis in chickens.</title>
        <authorList>
            <person name="Reid A.J."/>
            <person name="Blake D."/>
            <person name="Billington K."/>
            <person name="Browne H."/>
            <person name="Dunn M."/>
            <person name="Hung S."/>
            <person name="Kawahara F."/>
            <person name="Miranda-Saavedra D."/>
            <person name="Mourier T."/>
            <person name="Nagra H."/>
            <person name="Otto T.D."/>
            <person name="Rawlings N."/>
            <person name="Sanchez A."/>
            <person name="Sanders M."/>
            <person name="Subramaniam C."/>
            <person name="Tay Y."/>
            <person name="Dear P."/>
            <person name="Doerig C."/>
            <person name="Gruber A."/>
            <person name="Parkinson J."/>
            <person name="Shirley M."/>
            <person name="Wan K.L."/>
            <person name="Berriman M."/>
            <person name="Tomley F."/>
            <person name="Pain A."/>
        </authorList>
    </citation>
    <scope>NUCLEOTIDE SEQUENCE [LARGE SCALE GENOMIC DNA]</scope>
    <source>
        <strain evidence="2">Houghton</strain>
    </source>
</reference>
<keyword evidence="3" id="KW-1185">Reference proteome</keyword>
<gene>
    <name evidence="2" type="ORF">ETH_00036615</name>
</gene>
<dbReference type="GeneID" id="25256364"/>